<dbReference type="InterPro" id="IPR028082">
    <property type="entry name" value="Peripla_BP_I"/>
</dbReference>
<comment type="caution">
    <text evidence="5">The sequence shown here is derived from an EMBL/GenBank/DDBJ whole genome shotgun (WGS) entry which is preliminary data.</text>
</comment>
<dbReference type="GO" id="GO:0000976">
    <property type="term" value="F:transcription cis-regulatory region binding"/>
    <property type="evidence" value="ECO:0007669"/>
    <property type="project" value="TreeGrafter"/>
</dbReference>
<dbReference type="InterPro" id="IPR046335">
    <property type="entry name" value="LacI/GalR-like_sensor"/>
</dbReference>
<dbReference type="AlphaFoldDB" id="A0A9D1PAN7"/>
<keyword evidence="3" id="KW-0804">Transcription</keyword>
<dbReference type="InterPro" id="IPR033532">
    <property type="entry name" value="AraR_ligand_bind_dom"/>
</dbReference>
<evidence type="ECO:0000256" key="2">
    <source>
        <dbReference type="ARBA" id="ARBA00023125"/>
    </source>
</evidence>
<dbReference type="PANTHER" id="PTHR30146">
    <property type="entry name" value="LACI-RELATED TRANSCRIPTIONAL REPRESSOR"/>
    <property type="match status" value="1"/>
</dbReference>
<dbReference type="PROSITE" id="PS50949">
    <property type="entry name" value="HTH_GNTR"/>
    <property type="match status" value="1"/>
</dbReference>
<gene>
    <name evidence="5" type="ORF">H9747_01980</name>
</gene>
<dbReference type="Pfam" id="PF13377">
    <property type="entry name" value="Peripla_BP_3"/>
    <property type="match status" value="1"/>
</dbReference>
<feature type="domain" description="HTH gntR-type" evidence="4">
    <location>
        <begin position="7"/>
        <end position="75"/>
    </location>
</feature>
<keyword evidence="1" id="KW-0805">Transcription regulation</keyword>
<dbReference type="InterPro" id="IPR036388">
    <property type="entry name" value="WH-like_DNA-bd_sf"/>
</dbReference>
<dbReference type="CDD" id="cd07377">
    <property type="entry name" value="WHTH_GntR"/>
    <property type="match status" value="1"/>
</dbReference>
<dbReference type="Gene3D" id="1.10.10.10">
    <property type="entry name" value="Winged helix-like DNA-binding domain superfamily/Winged helix DNA-binding domain"/>
    <property type="match status" value="1"/>
</dbReference>
<dbReference type="InterPro" id="IPR036390">
    <property type="entry name" value="WH_DNA-bd_sf"/>
</dbReference>
<dbReference type="CDD" id="cd01541">
    <property type="entry name" value="PBP1_AraR"/>
    <property type="match status" value="1"/>
</dbReference>
<keyword evidence="2" id="KW-0238">DNA-binding</keyword>
<proteinExistence type="predicted"/>
<dbReference type="SUPFAM" id="SSF53822">
    <property type="entry name" value="Periplasmic binding protein-like I"/>
    <property type="match status" value="1"/>
</dbReference>
<evidence type="ECO:0000313" key="5">
    <source>
        <dbReference type="EMBL" id="HIV37760.1"/>
    </source>
</evidence>
<evidence type="ECO:0000259" key="4">
    <source>
        <dbReference type="PROSITE" id="PS50949"/>
    </source>
</evidence>
<dbReference type="SUPFAM" id="SSF46785">
    <property type="entry name" value="Winged helix' DNA-binding domain"/>
    <property type="match status" value="1"/>
</dbReference>
<dbReference type="Pfam" id="PF00392">
    <property type="entry name" value="GntR"/>
    <property type="match status" value="1"/>
</dbReference>
<dbReference type="EMBL" id="DXIQ01000010">
    <property type="protein sequence ID" value="HIV37760.1"/>
    <property type="molecule type" value="Genomic_DNA"/>
</dbReference>
<reference evidence="5" key="1">
    <citation type="journal article" date="2021" name="PeerJ">
        <title>Extensive microbial diversity within the chicken gut microbiome revealed by metagenomics and culture.</title>
        <authorList>
            <person name="Gilroy R."/>
            <person name="Ravi A."/>
            <person name="Getino M."/>
            <person name="Pursley I."/>
            <person name="Horton D.L."/>
            <person name="Alikhan N.F."/>
            <person name="Baker D."/>
            <person name="Gharbi K."/>
            <person name="Hall N."/>
            <person name="Watson M."/>
            <person name="Adriaenssens E.M."/>
            <person name="Foster-Nyarko E."/>
            <person name="Jarju S."/>
            <person name="Secka A."/>
            <person name="Antonio M."/>
            <person name="Oren A."/>
            <person name="Chaudhuri R.R."/>
            <person name="La Ragione R."/>
            <person name="Hildebrand F."/>
            <person name="Pallen M.J."/>
        </authorList>
    </citation>
    <scope>NUCLEOTIDE SEQUENCE</scope>
    <source>
        <strain evidence="5">CHK195-9823</strain>
    </source>
</reference>
<protein>
    <submittedName>
        <fullName evidence="5">GntR family transcriptional regulator</fullName>
    </submittedName>
</protein>
<sequence length="369" mass="42040">MTQESGKTKYYVLMEELKEAILSGKIKAGEKLPSENQLSEKYHISRHTVRKALSILSQEGYIVAEHGRGTFCSQRMGHLKQSKNIAVITTYISDYIFPRLIQGMDRVLTENGYSIILKNTANSRTKEAKVLEDILTKDIDGLIIEPAKSQILCRHMNLYGLLDKYQIPYVFIQGVYSQMKDKPHILMDDCQGGYLVTKYLLDRGHENLLGIFKADDFQGQERHKGYVKALQEAGYNYDPDRVIWFHTEDRKTKPGLMTRLLLDQGLPVDGIVCYNDQIAVSVVHVLREMGKNVPEDISITGYDNSVMAGGDVSLTTIVHPQEKLGEMAAELLLEKIREVPEEKSQIPRLIQPELIVRNSVKDRRKKEEN</sequence>
<dbReference type="GO" id="GO:0003700">
    <property type="term" value="F:DNA-binding transcription factor activity"/>
    <property type="evidence" value="ECO:0007669"/>
    <property type="project" value="InterPro"/>
</dbReference>
<evidence type="ECO:0000313" key="6">
    <source>
        <dbReference type="Proteomes" id="UP000886814"/>
    </source>
</evidence>
<evidence type="ECO:0000256" key="1">
    <source>
        <dbReference type="ARBA" id="ARBA00023015"/>
    </source>
</evidence>
<dbReference type="Proteomes" id="UP000886814">
    <property type="component" value="Unassembled WGS sequence"/>
</dbReference>
<dbReference type="PRINTS" id="PR00035">
    <property type="entry name" value="HTHGNTR"/>
</dbReference>
<organism evidence="5 6">
    <name type="scientific">Candidatus Blautia stercorigallinarum</name>
    <dbReference type="NCBI Taxonomy" id="2838501"/>
    <lineage>
        <taxon>Bacteria</taxon>
        <taxon>Bacillati</taxon>
        <taxon>Bacillota</taxon>
        <taxon>Clostridia</taxon>
        <taxon>Lachnospirales</taxon>
        <taxon>Lachnospiraceae</taxon>
        <taxon>Blautia</taxon>
    </lineage>
</organism>
<reference evidence="5" key="2">
    <citation type="submission" date="2021-04" db="EMBL/GenBank/DDBJ databases">
        <authorList>
            <person name="Gilroy R."/>
        </authorList>
    </citation>
    <scope>NUCLEOTIDE SEQUENCE</scope>
    <source>
        <strain evidence="5">CHK195-9823</strain>
    </source>
</reference>
<evidence type="ECO:0000256" key="3">
    <source>
        <dbReference type="ARBA" id="ARBA00023163"/>
    </source>
</evidence>
<dbReference type="InterPro" id="IPR000524">
    <property type="entry name" value="Tscrpt_reg_HTH_GntR"/>
</dbReference>
<name>A0A9D1PAN7_9FIRM</name>
<accession>A0A9D1PAN7</accession>
<dbReference type="PANTHER" id="PTHR30146:SF150">
    <property type="entry name" value="ARABINOSE METABOLISM TRANSCRIPTIONAL REPRESSOR"/>
    <property type="match status" value="1"/>
</dbReference>
<dbReference type="Gene3D" id="3.40.50.2300">
    <property type="match status" value="2"/>
</dbReference>
<dbReference type="SMART" id="SM00345">
    <property type="entry name" value="HTH_GNTR"/>
    <property type="match status" value="1"/>
</dbReference>